<dbReference type="AlphaFoldDB" id="A0A7T6Z728"/>
<evidence type="ECO:0008006" key="3">
    <source>
        <dbReference type="Google" id="ProtNLM"/>
    </source>
</evidence>
<evidence type="ECO:0000313" key="1">
    <source>
        <dbReference type="EMBL" id="QQK78151.1"/>
    </source>
</evidence>
<protein>
    <recommendedName>
        <fullName evidence="3">SCP2 domain-containing protein</fullName>
    </recommendedName>
</protein>
<dbReference type="Gene3D" id="3.30.1050.10">
    <property type="entry name" value="SCP2 sterol-binding domain"/>
    <property type="match status" value="1"/>
</dbReference>
<reference evidence="1 2" key="1">
    <citation type="submission" date="2020-06" db="EMBL/GenBank/DDBJ databases">
        <title>Genomic analysis of Salicibibacter sp. NKC5-3.</title>
        <authorList>
            <person name="Oh Y.J."/>
        </authorList>
    </citation>
    <scope>NUCLEOTIDE SEQUENCE [LARGE SCALE GENOMIC DNA]</scope>
    <source>
        <strain evidence="1 2">NKC5-3</strain>
    </source>
</reference>
<dbReference type="EMBL" id="CP054705">
    <property type="protein sequence ID" value="QQK78151.1"/>
    <property type="molecule type" value="Genomic_DNA"/>
</dbReference>
<dbReference type="InterPro" id="IPR036527">
    <property type="entry name" value="SCP2_sterol-bd_dom_sf"/>
</dbReference>
<dbReference type="KEGG" id="scia:HUG15_02570"/>
<gene>
    <name evidence="1" type="ORF">HUG15_02570</name>
</gene>
<evidence type="ECO:0000313" key="2">
    <source>
        <dbReference type="Proteomes" id="UP000595823"/>
    </source>
</evidence>
<proteinExistence type="predicted"/>
<accession>A0A7T6Z728</accession>
<organism evidence="1 2">
    <name type="scientific">Salicibibacter cibarius</name>
    <dbReference type="NCBI Taxonomy" id="2743000"/>
    <lineage>
        <taxon>Bacteria</taxon>
        <taxon>Bacillati</taxon>
        <taxon>Bacillota</taxon>
        <taxon>Bacilli</taxon>
        <taxon>Bacillales</taxon>
        <taxon>Bacillaceae</taxon>
        <taxon>Salicibibacter</taxon>
    </lineage>
</organism>
<sequence>MKDSEPIRDMMQTLAPDEGYDAYCQFVYTDPEGKVTIYEGENNPVEIELGETDRSAELKFTQDADIGLQFWLGELDLQQAMARQQIQAEGPLAKAMQVLPQIEKIHPRAYLEKNGREDVLVKKN</sequence>
<keyword evidence="2" id="KW-1185">Reference proteome</keyword>
<name>A0A7T6Z728_9BACI</name>
<dbReference type="Proteomes" id="UP000595823">
    <property type="component" value="Chromosome"/>
</dbReference>
<dbReference type="SUPFAM" id="SSF55718">
    <property type="entry name" value="SCP-like"/>
    <property type="match status" value="1"/>
</dbReference>